<gene>
    <name evidence="15" type="ORF">BOW51_02350</name>
</gene>
<dbReference type="Pfam" id="PF02878">
    <property type="entry name" value="PGM_PMM_I"/>
    <property type="match status" value="1"/>
</dbReference>
<dbReference type="EC" id="5.4.2.8" evidence="5"/>
<dbReference type="PANTHER" id="PTHR43771:SF2">
    <property type="entry name" value="PHOSPHOMANNOMUTASE_PHOSPHOGLUCOMUTASE"/>
    <property type="match status" value="1"/>
</dbReference>
<proteinExistence type="inferred from homology"/>
<dbReference type="AlphaFoldDB" id="A0A1T2KXC7"/>
<evidence type="ECO:0000256" key="6">
    <source>
        <dbReference type="ARBA" id="ARBA00022553"/>
    </source>
</evidence>
<evidence type="ECO:0000313" key="16">
    <source>
        <dbReference type="Proteomes" id="UP000190896"/>
    </source>
</evidence>
<dbReference type="Pfam" id="PF02879">
    <property type="entry name" value="PGM_PMM_II"/>
    <property type="match status" value="1"/>
</dbReference>
<dbReference type="Pfam" id="PF00408">
    <property type="entry name" value="PGM_PMM_IV"/>
    <property type="match status" value="1"/>
</dbReference>
<keyword evidence="10" id="KW-1133">Transmembrane helix</keyword>
<comment type="cofactor">
    <cofactor evidence="2">
        <name>Mg(2+)</name>
        <dbReference type="ChEBI" id="CHEBI:18420"/>
    </cofactor>
</comment>
<dbReference type="GO" id="GO:0000287">
    <property type="term" value="F:magnesium ion binding"/>
    <property type="evidence" value="ECO:0007669"/>
    <property type="project" value="InterPro"/>
</dbReference>
<dbReference type="PROSITE" id="PS00710">
    <property type="entry name" value="PGM_PMM"/>
    <property type="match status" value="1"/>
</dbReference>
<dbReference type="Proteomes" id="UP000190896">
    <property type="component" value="Unassembled WGS sequence"/>
</dbReference>
<dbReference type="InterPro" id="IPR005845">
    <property type="entry name" value="A-D-PHexomutase_a/b/a-II"/>
</dbReference>
<evidence type="ECO:0000256" key="7">
    <source>
        <dbReference type="ARBA" id="ARBA00022723"/>
    </source>
</evidence>
<dbReference type="InterPro" id="IPR005841">
    <property type="entry name" value="Alpha-D-phosphohexomutase_SF"/>
</dbReference>
<reference evidence="15 16" key="1">
    <citation type="submission" date="2016-11" db="EMBL/GenBank/DDBJ databases">
        <title>Mixed transmission modes and dynamic genome evolution in an obligate animal-bacterial symbiosis.</title>
        <authorList>
            <person name="Russell S.L."/>
            <person name="Corbett-Detig R.B."/>
            <person name="Cavanaugh C.M."/>
        </authorList>
    </citation>
    <scope>NUCLEOTIDE SEQUENCE [LARGE SCALE GENOMIC DNA]</scope>
    <source>
        <strain evidence="15">Se-Cadez</strain>
    </source>
</reference>
<evidence type="ECO:0000259" key="14">
    <source>
        <dbReference type="Pfam" id="PF02880"/>
    </source>
</evidence>
<organism evidence="15 16">
    <name type="scientific">Solemya velesiana gill symbiont</name>
    <dbReference type="NCBI Taxonomy" id="1918948"/>
    <lineage>
        <taxon>Bacteria</taxon>
        <taxon>Pseudomonadati</taxon>
        <taxon>Pseudomonadota</taxon>
        <taxon>Gammaproteobacteria</taxon>
        <taxon>sulfur-oxidizing symbionts</taxon>
    </lineage>
</organism>
<accession>A0A1T2KXC7</accession>
<evidence type="ECO:0000313" key="15">
    <source>
        <dbReference type="EMBL" id="OOZ37451.1"/>
    </source>
</evidence>
<dbReference type="InterPro" id="IPR005846">
    <property type="entry name" value="A-D-PHexomutase_a/b/a-III"/>
</dbReference>
<name>A0A1T2KXC7_9GAMM</name>
<keyword evidence="10" id="KW-0812">Transmembrane</keyword>
<evidence type="ECO:0000256" key="3">
    <source>
        <dbReference type="ARBA" id="ARBA00004699"/>
    </source>
</evidence>
<evidence type="ECO:0000259" key="13">
    <source>
        <dbReference type="Pfam" id="PF02879"/>
    </source>
</evidence>
<evidence type="ECO:0000256" key="9">
    <source>
        <dbReference type="ARBA" id="ARBA00023235"/>
    </source>
</evidence>
<evidence type="ECO:0000256" key="10">
    <source>
        <dbReference type="SAM" id="Phobius"/>
    </source>
</evidence>
<keyword evidence="6" id="KW-0597">Phosphoprotein</keyword>
<comment type="pathway">
    <text evidence="3">Nucleotide-sugar biosynthesis; GDP-alpha-D-mannose biosynthesis; alpha-D-mannose 1-phosphate from D-fructose 6-phosphate: step 2/2.</text>
</comment>
<evidence type="ECO:0000259" key="11">
    <source>
        <dbReference type="Pfam" id="PF00408"/>
    </source>
</evidence>
<sequence>MVVLVLAAGAIAFLQSQAESSVEEQGLRPAAEMLAGRLADAVVQRTSVASSFIQNERFVSLIRREDQGALRQEGADLRALMPSLVEVHFLPLEADEKDGGSSLLLSFAALAQVKAVEKSGVVSSAEVHQYGSKKQSIAFAVPIRESGDAPLAGVAHLAFSFHVIGRVFDDIDSLDGMLSVLQGSGENSLVLQQTGDTEKESADGSVAVAGTIWRVAYWNMPPASGPTLLFMAVLLVVALLVGMILYFLSAKLSRALKSDEATITGLLNTMGEARAGRLPNPKLAEFQSVFKLLARAKPVSATVAAASKTAATAKKPPTDVVGYELEIDSSLVTDSAMVETAPVAGGSLPRGIFLTFDIRGVVGDTLTTNVAFELGRAIGSEAYDRGEQEVIVGWDGRDSGPTLSEALCRGLMDSGRDVVRVGMVPTPLLYFATHFLGSNTGVMITGSHNPPEYSGLKIVIGGETLEGESIQALRERVESGNLLQGSGMDQDQEIIRDYIARVTEDVQLARPLKVVVDSGNGVAGVVAPELLRALGCEVVELFSEVDGSFPNHRPDPSQPENLQALVGMVQERNADIGLAFDGDGDRLGVVDSNGKVIWPDRLLMLLAKDVLARQPGSDVIFDVKSTRHLATEVLAYGGRPIMSKTGHSLIKAKMKETGALLAGEMSGHIFFRERWYGFDDALYSCARLLEILSTEPLSSAEVFSELPESVSTPELHLELPREKCMELLVGLAKERPFPDAKLVTMDGVRAEFRDGWGLARASNTTPVMVFRFEGDNPDVLERIQGMFRERMLALDPSLSLPF</sequence>
<dbReference type="PRINTS" id="PR00509">
    <property type="entry name" value="PGMPMM"/>
</dbReference>
<dbReference type="InterPro" id="IPR005844">
    <property type="entry name" value="A-D-PHexomutase_a/b/a-I"/>
</dbReference>
<feature type="transmembrane region" description="Helical" evidence="10">
    <location>
        <begin position="228"/>
        <end position="248"/>
    </location>
</feature>
<dbReference type="GO" id="GO:0004615">
    <property type="term" value="F:phosphomannomutase activity"/>
    <property type="evidence" value="ECO:0007669"/>
    <property type="project" value="UniProtKB-EC"/>
</dbReference>
<dbReference type="Gene3D" id="3.40.120.10">
    <property type="entry name" value="Alpha-D-Glucose-1,6-Bisphosphate, subunit A, domain 3"/>
    <property type="match status" value="3"/>
</dbReference>
<keyword evidence="16" id="KW-1185">Reference proteome</keyword>
<dbReference type="InterPro" id="IPR016066">
    <property type="entry name" value="A-D-PHexomutase_CS"/>
</dbReference>
<evidence type="ECO:0000256" key="8">
    <source>
        <dbReference type="ARBA" id="ARBA00022842"/>
    </source>
</evidence>
<keyword evidence="9" id="KW-0413">Isomerase</keyword>
<evidence type="ECO:0000256" key="4">
    <source>
        <dbReference type="ARBA" id="ARBA00010231"/>
    </source>
</evidence>
<dbReference type="SUPFAM" id="SSF55957">
    <property type="entry name" value="Phosphoglucomutase, C-terminal domain"/>
    <property type="match status" value="1"/>
</dbReference>
<dbReference type="SUPFAM" id="SSF53738">
    <property type="entry name" value="Phosphoglucomutase, first 3 domains"/>
    <property type="match status" value="3"/>
</dbReference>
<comment type="caution">
    <text evidence="15">The sequence shown here is derived from an EMBL/GenBank/DDBJ whole genome shotgun (WGS) entry which is preliminary data.</text>
</comment>
<comment type="similarity">
    <text evidence="4">Belongs to the phosphohexose mutase family.</text>
</comment>
<keyword evidence="7" id="KW-0479">Metal-binding</keyword>
<dbReference type="GO" id="GO:0005975">
    <property type="term" value="P:carbohydrate metabolic process"/>
    <property type="evidence" value="ECO:0007669"/>
    <property type="project" value="InterPro"/>
</dbReference>
<dbReference type="CDD" id="cd03089">
    <property type="entry name" value="PMM_PGM"/>
    <property type="match status" value="1"/>
</dbReference>
<keyword evidence="8" id="KW-0460">Magnesium</keyword>
<evidence type="ECO:0000256" key="2">
    <source>
        <dbReference type="ARBA" id="ARBA00001946"/>
    </source>
</evidence>
<dbReference type="InterPro" id="IPR036900">
    <property type="entry name" value="A-D-PHexomutase_C_sf"/>
</dbReference>
<feature type="domain" description="Alpha-D-phosphohexomutase C-terminal" evidence="11">
    <location>
        <begin position="736"/>
        <end position="789"/>
    </location>
</feature>
<comment type="catalytic activity">
    <reaction evidence="1">
        <text>alpha-D-mannose 1-phosphate = D-mannose 6-phosphate</text>
        <dbReference type="Rhea" id="RHEA:11140"/>
        <dbReference type="ChEBI" id="CHEBI:58409"/>
        <dbReference type="ChEBI" id="CHEBI:58735"/>
        <dbReference type="EC" id="5.4.2.8"/>
    </reaction>
</comment>
<protein>
    <recommendedName>
        <fullName evidence="5">phosphomannomutase</fullName>
        <ecNumber evidence="5">5.4.2.8</ecNumber>
    </recommendedName>
</protein>
<dbReference type="Gene3D" id="3.30.310.50">
    <property type="entry name" value="Alpha-D-phosphohexomutase, C-terminal domain"/>
    <property type="match status" value="1"/>
</dbReference>
<dbReference type="Pfam" id="PF02880">
    <property type="entry name" value="PGM_PMM_III"/>
    <property type="match status" value="1"/>
</dbReference>
<dbReference type="InterPro" id="IPR005843">
    <property type="entry name" value="A-D-PHexomutase_C"/>
</dbReference>
<feature type="domain" description="Alpha-D-phosphohexomutase alpha/beta/alpha" evidence="13">
    <location>
        <begin position="497"/>
        <end position="594"/>
    </location>
</feature>
<dbReference type="EMBL" id="MPRJ01000010">
    <property type="protein sequence ID" value="OOZ37451.1"/>
    <property type="molecule type" value="Genomic_DNA"/>
</dbReference>
<evidence type="ECO:0000256" key="5">
    <source>
        <dbReference type="ARBA" id="ARBA00012730"/>
    </source>
</evidence>
<evidence type="ECO:0000259" key="12">
    <source>
        <dbReference type="Pfam" id="PF02878"/>
    </source>
</evidence>
<dbReference type="PANTHER" id="PTHR43771">
    <property type="entry name" value="PHOSPHOMANNOMUTASE"/>
    <property type="match status" value="1"/>
</dbReference>
<keyword evidence="10" id="KW-0472">Membrane</keyword>
<evidence type="ECO:0000256" key="1">
    <source>
        <dbReference type="ARBA" id="ARBA00000586"/>
    </source>
</evidence>
<feature type="domain" description="Alpha-D-phosphohexomutase alpha/beta/alpha" evidence="12">
    <location>
        <begin position="352"/>
        <end position="479"/>
    </location>
</feature>
<dbReference type="InterPro" id="IPR016055">
    <property type="entry name" value="A-D-PHexomutase_a/b/a-I/II/III"/>
</dbReference>
<feature type="domain" description="Alpha-D-phosphohexomutase alpha/beta/alpha" evidence="14">
    <location>
        <begin position="599"/>
        <end position="708"/>
    </location>
</feature>